<feature type="compositionally biased region" description="Low complexity" evidence="6">
    <location>
        <begin position="8"/>
        <end position="24"/>
    </location>
</feature>
<dbReference type="InterPro" id="IPR036688">
    <property type="entry name" value="MoeA_C_domain_IV_sf"/>
</dbReference>
<protein>
    <recommendedName>
        <fullName evidence="5">Molybdopterin molybdenumtransferase</fullName>
        <ecNumber evidence="5">2.10.1.1</ecNumber>
    </recommendedName>
</protein>
<feature type="domain" description="MoaB/Mog" evidence="7">
    <location>
        <begin position="193"/>
        <end position="329"/>
    </location>
</feature>
<comment type="similarity">
    <text evidence="2 5">Belongs to the MoeA family.</text>
</comment>
<organism evidence="8 9">
    <name type="scientific">Pseudonocardia asaccharolytica DSM 44247 = NBRC 16224</name>
    <dbReference type="NCBI Taxonomy" id="1123024"/>
    <lineage>
        <taxon>Bacteria</taxon>
        <taxon>Bacillati</taxon>
        <taxon>Actinomycetota</taxon>
        <taxon>Actinomycetes</taxon>
        <taxon>Pseudonocardiales</taxon>
        <taxon>Pseudonocardiaceae</taxon>
        <taxon>Pseudonocardia</taxon>
    </lineage>
</organism>
<dbReference type="STRING" id="1123024.GCA_000423625_04377"/>
<dbReference type="GO" id="GO:0005829">
    <property type="term" value="C:cytosol"/>
    <property type="evidence" value="ECO:0007669"/>
    <property type="project" value="TreeGrafter"/>
</dbReference>
<dbReference type="Gene3D" id="2.170.190.11">
    <property type="entry name" value="Molybdopterin biosynthesis moea protein, domain 3"/>
    <property type="match status" value="1"/>
</dbReference>
<dbReference type="EMBL" id="BJVI01000082">
    <property type="protein sequence ID" value="GEL20647.1"/>
    <property type="molecule type" value="Genomic_DNA"/>
</dbReference>
<evidence type="ECO:0000256" key="2">
    <source>
        <dbReference type="ARBA" id="ARBA00010763"/>
    </source>
</evidence>
<dbReference type="PANTHER" id="PTHR10192">
    <property type="entry name" value="MOLYBDOPTERIN BIOSYNTHESIS PROTEIN"/>
    <property type="match status" value="1"/>
</dbReference>
<dbReference type="Pfam" id="PF03453">
    <property type="entry name" value="MoeA_N"/>
    <property type="match status" value="1"/>
</dbReference>
<evidence type="ECO:0000256" key="5">
    <source>
        <dbReference type="RuleBase" id="RU365090"/>
    </source>
</evidence>
<dbReference type="GO" id="GO:0046872">
    <property type="term" value="F:metal ion binding"/>
    <property type="evidence" value="ECO:0007669"/>
    <property type="project" value="UniProtKB-UniRule"/>
</dbReference>
<comment type="pathway">
    <text evidence="5">Cofactor biosynthesis; molybdopterin biosynthesis.</text>
</comment>
<dbReference type="InterPro" id="IPR036425">
    <property type="entry name" value="MoaB/Mog-like_dom_sf"/>
</dbReference>
<comment type="cofactor">
    <cofactor evidence="5">
        <name>Mg(2+)</name>
        <dbReference type="ChEBI" id="CHEBI:18420"/>
    </cofactor>
</comment>
<dbReference type="PANTHER" id="PTHR10192:SF5">
    <property type="entry name" value="GEPHYRIN"/>
    <property type="match status" value="1"/>
</dbReference>
<dbReference type="Gene3D" id="3.90.105.10">
    <property type="entry name" value="Molybdopterin biosynthesis moea protein, domain 2"/>
    <property type="match status" value="1"/>
</dbReference>
<keyword evidence="9" id="KW-1185">Reference proteome</keyword>
<dbReference type="EC" id="2.10.1.1" evidence="5"/>
<evidence type="ECO:0000256" key="4">
    <source>
        <dbReference type="ARBA" id="ARBA00047317"/>
    </source>
</evidence>
<dbReference type="SUPFAM" id="SSF53218">
    <property type="entry name" value="Molybdenum cofactor biosynthesis proteins"/>
    <property type="match status" value="1"/>
</dbReference>
<dbReference type="AlphaFoldDB" id="A0A511D7Q5"/>
<dbReference type="InterPro" id="IPR001453">
    <property type="entry name" value="MoaB/Mog_dom"/>
</dbReference>
<dbReference type="Gene3D" id="2.40.340.10">
    <property type="entry name" value="MoeA, C-terminal, domain IV"/>
    <property type="match status" value="1"/>
</dbReference>
<dbReference type="SMART" id="SM00852">
    <property type="entry name" value="MoCF_biosynth"/>
    <property type="match status" value="1"/>
</dbReference>
<accession>A0A511D7Q5</accession>
<keyword evidence="5 8" id="KW-0808">Transferase</keyword>
<sequence>MAAIARVPADSDADSPTSSSVGRRVGAVSWDDARARAHAAARPLPAVHVELAAASGATLAEPLTSLVDLPSFDRSAMDGYAVCGEGPWTVVGEVLAGSSSAPRLTRGQACEVATGALLPEATTAVLPYENAVREGRQLTGPVSPGGHIRRAGEECGTGEPLAPSGAVVSPQLLGLAAAAGHDRLRVHPKPRVRALVTGDEVCVAGIPPIGQVRDAIGPMLPGLVDWAGGTLTATTYLPDSTTALAEGLAQAEADVILVSGSSSIGPADHLRDCIDRLGGQLWVDGVRCRPGHPQALAALPDGRLLIGLPGNPLAALVGFLTLVVPAITGLRGAALDDLPAVSDSSLPRHPTSTRLLPIRTENNGRLAAVNHHASAMLRGVAMAEALAVVPPEGSDCPVRLHGLPG</sequence>
<name>A0A511D7Q5_9PSEU</name>
<gene>
    <name evidence="8" type="ORF">PA7_44840</name>
</gene>
<dbReference type="Pfam" id="PF00994">
    <property type="entry name" value="MoCF_biosynth"/>
    <property type="match status" value="1"/>
</dbReference>
<dbReference type="UniPathway" id="UPA00344"/>
<dbReference type="GO" id="GO:0006777">
    <property type="term" value="P:Mo-molybdopterin cofactor biosynthetic process"/>
    <property type="evidence" value="ECO:0007669"/>
    <property type="project" value="UniProtKB-UniRule"/>
</dbReference>
<reference evidence="8 9" key="1">
    <citation type="submission" date="2019-07" db="EMBL/GenBank/DDBJ databases">
        <title>Whole genome shotgun sequence of Pseudonocardia asaccharolytica NBRC 16224.</title>
        <authorList>
            <person name="Hosoyama A."/>
            <person name="Uohara A."/>
            <person name="Ohji S."/>
            <person name="Ichikawa N."/>
        </authorList>
    </citation>
    <scope>NUCLEOTIDE SEQUENCE [LARGE SCALE GENOMIC DNA]</scope>
    <source>
        <strain evidence="8 9">NBRC 16224</strain>
    </source>
</reference>
<keyword evidence="5" id="KW-0501">Molybdenum cofactor biosynthesis</keyword>
<evidence type="ECO:0000256" key="6">
    <source>
        <dbReference type="SAM" id="MobiDB-lite"/>
    </source>
</evidence>
<evidence type="ECO:0000313" key="9">
    <source>
        <dbReference type="Proteomes" id="UP000321328"/>
    </source>
</evidence>
<evidence type="ECO:0000256" key="3">
    <source>
        <dbReference type="ARBA" id="ARBA00022505"/>
    </source>
</evidence>
<dbReference type="OrthoDB" id="3196725at2"/>
<dbReference type="CDD" id="cd00887">
    <property type="entry name" value="MoeA"/>
    <property type="match status" value="1"/>
</dbReference>
<comment type="function">
    <text evidence="1 5">Catalyzes the insertion of molybdate into adenylated molybdopterin with the concomitant release of AMP.</text>
</comment>
<keyword evidence="5" id="KW-0479">Metal-binding</keyword>
<proteinExistence type="inferred from homology"/>
<comment type="catalytic activity">
    <reaction evidence="4">
        <text>adenylyl-molybdopterin + molybdate = Mo-molybdopterin + AMP + H(+)</text>
        <dbReference type="Rhea" id="RHEA:35047"/>
        <dbReference type="ChEBI" id="CHEBI:15378"/>
        <dbReference type="ChEBI" id="CHEBI:36264"/>
        <dbReference type="ChEBI" id="CHEBI:62727"/>
        <dbReference type="ChEBI" id="CHEBI:71302"/>
        <dbReference type="ChEBI" id="CHEBI:456215"/>
        <dbReference type="EC" id="2.10.1.1"/>
    </reaction>
</comment>
<evidence type="ECO:0000313" key="8">
    <source>
        <dbReference type="EMBL" id="GEL20647.1"/>
    </source>
</evidence>
<dbReference type="GO" id="GO:0061599">
    <property type="term" value="F:molybdopterin molybdotransferase activity"/>
    <property type="evidence" value="ECO:0007669"/>
    <property type="project" value="UniProtKB-UniRule"/>
</dbReference>
<dbReference type="InterPro" id="IPR005110">
    <property type="entry name" value="MoeA_linker/N"/>
</dbReference>
<evidence type="ECO:0000256" key="1">
    <source>
        <dbReference type="ARBA" id="ARBA00002901"/>
    </source>
</evidence>
<keyword evidence="5" id="KW-0460">Magnesium</keyword>
<dbReference type="InterPro" id="IPR036135">
    <property type="entry name" value="MoeA_linker/N_sf"/>
</dbReference>
<feature type="region of interest" description="Disordered" evidence="6">
    <location>
        <begin position="1"/>
        <end position="24"/>
    </location>
</feature>
<dbReference type="SUPFAM" id="SSF63882">
    <property type="entry name" value="MoeA N-terminal region -like"/>
    <property type="match status" value="1"/>
</dbReference>
<dbReference type="InterPro" id="IPR038987">
    <property type="entry name" value="MoeA-like"/>
</dbReference>
<keyword evidence="3 5" id="KW-0500">Molybdenum</keyword>
<comment type="caution">
    <text evidence="8">The sequence shown here is derived from an EMBL/GenBank/DDBJ whole genome shotgun (WGS) entry which is preliminary data.</text>
</comment>
<evidence type="ECO:0000259" key="7">
    <source>
        <dbReference type="SMART" id="SM00852"/>
    </source>
</evidence>
<dbReference type="Gene3D" id="3.40.980.10">
    <property type="entry name" value="MoaB/Mog-like domain"/>
    <property type="match status" value="1"/>
</dbReference>
<dbReference type="Proteomes" id="UP000321328">
    <property type="component" value="Unassembled WGS sequence"/>
</dbReference>